<sequence>MEIDNKVHAASRHEWRKWLESNAETEKYCWLVLPRKQSEFTYIDAVEEALCFGWIDSTKKGLDEQYIAQRFSHRVPKSNWTELNKERARRMKKLGLMTVHGERVLPDLDAAFEMLEEISEAINEDTALAANFAELPDLYVRIKLDNIQSVRKDRELFDKRLATFLEKTRKGELYGKWNDEGRLIDDK</sequence>
<dbReference type="Proteomes" id="UP000535908">
    <property type="component" value="Unassembled WGS sequence"/>
</dbReference>
<comment type="caution">
    <text evidence="1">The sequence shown here is derived from an EMBL/GenBank/DDBJ whole genome shotgun (WGS) entry which is preliminary data.</text>
</comment>
<dbReference type="AlphaFoldDB" id="A0A7X1CR02"/>
<gene>
    <name evidence="1" type="ORF">HCA69_14490</name>
</gene>
<proteinExistence type="predicted"/>
<dbReference type="EMBL" id="JAARWN010000019">
    <property type="protein sequence ID" value="MBC1937583.1"/>
    <property type="molecule type" value="Genomic_DNA"/>
</dbReference>
<protein>
    <submittedName>
        <fullName evidence="1">Thymidylate synthase</fullName>
    </submittedName>
</protein>
<reference evidence="1 2" key="1">
    <citation type="submission" date="2020-03" db="EMBL/GenBank/DDBJ databases">
        <title>Soil Listeria distribution.</title>
        <authorList>
            <person name="Liao J."/>
            <person name="Wiedmann M."/>
        </authorList>
    </citation>
    <scope>NUCLEOTIDE SEQUENCE [LARGE SCALE GENOMIC DNA]</scope>
    <source>
        <strain evidence="1 2">FSL L7-0741</strain>
    </source>
</reference>
<evidence type="ECO:0000313" key="1">
    <source>
        <dbReference type="EMBL" id="MBC1937583.1"/>
    </source>
</evidence>
<dbReference type="RefSeq" id="WP_185410457.1">
    <property type="nucleotide sequence ID" value="NZ_JAARRE010000009.1"/>
</dbReference>
<organism evidence="1 2">
    <name type="scientific">Listeria grandensis</name>
    <dbReference type="NCBI Taxonomy" id="1494963"/>
    <lineage>
        <taxon>Bacteria</taxon>
        <taxon>Bacillati</taxon>
        <taxon>Bacillota</taxon>
        <taxon>Bacilli</taxon>
        <taxon>Bacillales</taxon>
        <taxon>Listeriaceae</taxon>
        <taxon>Listeria</taxon>
    </lineage>
</organism>
<name>A0A7X1CR02_9LIST</name>
<accession>A0A7X1CR02</accession>
<evidence type="ECO:0000313" key="2">
    <source>
        <dbReference type="Proteomes" id="UP000535908"/>
    </source>
</evidence>